<evidence type="ECO:0000256" key="1">
    <source>
        <dbReference type="SAM" id="MobiDB-lite"/>
    </source>
</evidence>
<comment type="caution">
    <text evidence="2">The sequence shown here is derived from an EMBL/GenBank/DDBJ whole genome shotgun (WGS) entry which is preliminary data.</text>
</comment>
<dbReference type="EMBL" id="MCGT01000003">
    <property type="protein sequence ID" value="ORX61408.1"/>
    <property type="molecule type" value="Genomic_DNA"/>
</dbReference>
<feature type="region of interest" description="Disordered" evidence="1">
    <location>
        <begin position="195"/>
        <end position="216"/>
    </location>
</feature>
<feature type="compositionally biased region" description="Basic residues" evidence="1">
    <location>
        <begin position="15"/>
        <end position="36"/>
    </location>
</feature>
<evidence type="ECO:0000313" key="2">
    <source>
        <dbReference type="EMBL" id="ORX61408.1"/>
    </source>
</evidence>
<reference evidence="2 3" key="1">
    <citation type="submission" date="2016-07" db="EMBL/GenBank/DDBJ databases">
        <title>Pervasive Adenine N6-methylation of Active Genes in Fungi.</title>
        <authorList>
            <consortium name="DOE Joint Genome Institute"/>
            <person name="Mondo S.J."/>
            <person name="Dannebaum R.O."/>
            <person name="Kuo R.C."/>
            <person name="Labutti K."/>
            <person name="Haridas S."/>
            <person name="Kuo A."/>
            <person name="Salamov A."/>
            <person name="Ahrendt S.R."/>
            <person name="Lipzen A."/>
            <person name="Sullivan W."/>
            <person name="Andreopoulos W.B."/>
            <person name="Clum A."/>
            <person name="Lindquist E."/>
            <person name="Daum C."/>
            <person name="Ramamoorthy G.K."/>
            <person name="Gryganskyi A."/>
            <person name="Culley D."/>
            <person name="Magnuson J.K."/>
            <person name="James T.Y."/>
            <person name="O'Malley M.A."/>
            <person name="Stajich J.E."/>
            <person name="Spatafora J.W."/>
            <person name="Visel A."/>
            <person name="Grigoriev I.V."/>
        </authorList>
    </citation>
    <scope>NUCLEOTIDE SEQUENCE [LARGE SCALE GENOMIC DNA]</scope>
    <source>
        <strain evidence="2 3">NRRL 3301</strain>
    </source>
</reference>
<dbReference type="AlphaFoldDB" id="A0A1X2GV37"/>
<proteinExistence type="predicted"/>
<gene>
    <name evidence="2" type="ORF">DM01DRAFT_1404214</name>
</gene>
<sequence>MIQASTNTNGGSNRSQRRAVQRQQKKAAKKAARQAMKHGVQSTSTKKKGRRSTSLTATNPEPALTQSIDSFVDAAAQPTPLASGTSDIMHPVHDVIQPKDSDANDIEPLSMTVESIETVKLADQKETYPGIADSVIAPCSTLAPMTPLLDSQPPSPSLADPAPILTPVSSNSATRKTLDTISMSQLDDHLLGVTENNSIDPNRQRHTSQHEEKFKLDDHSPLSDWVTQHSLLCDSQFTEEIQDQPPPSTLADTISIPSSLNDDTASTLKRSHSSLSSVQGQASLKQESLYWHSEEKVPSATSASPNLETAMVAPTTGAKKVHQLVKTLKKKANRLTKWKWSAKTKQFHEWIAKH</sequence>
<feature type="compositionally biased region" description="Polar residues" evidence="1">
    <location>
        <begin position="250"/>
        <end position="265"/>
    </location>
</feature>
<organism evidence="2 3">
    <name type="scientific">Hesseltinella vesiculosa</name>
    <dbReference type="NCBI Taxonomy" id="101127"/>
    <lineage>
        <taxon>Eukaryota</taxon>
        <taxon>Fungi</taxon>
        <taxon>Fungi incertae sedis</taxon>
        <taxon>Mucoromycota</taxon>
        <taxon>Mucoromycotina</taxon>
        <taxon>Mucoromycetes</taxon>
        <taxon>Mucorales</taxon>
        <taxon>Cunninghamellaceae</taxon>
        <taxon>Hesseltinella</taxon>
    </lineage>
</organism>
<name>A0A1X2GV37_9FUNG</name>
<feature type="region of interest" description="Disordered" evidence="1">
    <location>
        <begin position="1"/>
        <end position="66"/>
    </location>
</feature>
<feature type="compositionally biased region" description="Polar residues" evidence="1">
    <location>
        <begin position="52"/>
        <end position="66"/>
    </location>
</feature>
<feature type="compositionally biased region" description="Polar residues" evidence="1">
    <location>
        <begin position="1"/>
        <end position="13"/>
    </location>
</feature>
<feature type="region of interest" description="Disordered" evidence="1">
    <location>
        <begin position="240"/>
        <end position="280"/>
    </location>
</feature>
<protein>
    <submittedName>
        <fullName evidence="2">Uncharacterized protein</fullName>
    </submittedName>
</protein>
<evidence type="ECO:0000313" key="3">
    <source>
        <dbReference type="Proteomes" id="UP000242146"/>
    </source>
</evidence>
<dbReference type="Proteomes" id="UP000242146">
    <property type="component" value="Unassembled WGS sequence"/>
</dbReference>
<accession>A0A1X2GV37</accession>
<keyword evidence="3" id="KW-1185">Reference proteome</keyword>